<keyword evidence="2" id="KW-1133">Transmembrane helix</keyword>
<proteinExistence type="predicted"/>
<dbReference type="OrthoDB" id="5853435at2759"/>
<dbReference type="Proteomes" id="UP000025227">
    <property type="component" value="Unplaced"/>
</dbReference>
<feature type="region of interest" description="Disordered" evidence="1">
    <location>
        <begin position="196"/>
        <end position="223"/>
    </location>
</feature>
<accession>A0A7I4Y483</accession>
<feature type="region of interest" description="Disordered" evidence="1">
    <location>
        <begin position="135"/>
        <end position="179"/>
    </location>
</feature>
<feature type="compositionally biased region" description="Polar residues" evidence="1">
    <location>
        <begin position="142"/>
        <end position="159"/>
    </location>
</feature>
<organism evidence="3 4">
    <name type="scientific">Haemonchus contortus</name>
    <name type="common">Barber pole worm</name>
    <dbReference type="NCBI Taxonomy" id="6289"/>
    <lineage>
        <taxon>Eukaryota</taxon>
        <taxon>Metazoa</taxon>
        <taxon>Ecdysozoa</taxon>
        <taxon>Nematoda</taxon>
        <taxon>Chromadorea</taxon>
        <taxon>Rhabditida</taxon>
        <taxon>Rhabditina</taxon>
        <taxon>Rhabditomorpha</taxon>
        <taxon>Strongyloidea</taxon>
        <taxon>Trichostrongylidae</taxon>
        <taxon>Haemonchus</taxon>
    </lineage>
</organism>
<sequence length="223" mass="24302">MSEATISHQAANLIRNMPSRISHISVFISVALIIVLIMVIAHITRLIVGMRSKAQSKSDLTPSAIVIQPKKKMTEKKRRKKRSLACRHRSNYNLPSKTMIIDIEVNREAIREEKTDKKKKMREAAEDRVKTVNLAAPPDYGTLQSSFPKTLSQNTTRTTDPFPAGASKAEGNTRSNEGSVVKLANAQNDGVAVASKTGTNGTIVSSTLKSETNASRSSADSGR</sequence>
<keyword evidence="2" id="KW-0472">Membrane</keyword>
<keyword evidence="2" id="KW-0812">Transmembrane</keyword>
<reference evidence="4" key="1">
    <citation type="submission" date="2020-12" db="UniProtKB">
        <authorList>
            <consortium name="WormBaseParasite"/>
        </authorList>
    </citation>
    <scope>IDENTIFICATION</scope>
    <source>
        <strain evidence="4">MHco3</strain>
    </source>
</reference>
<evidence type="ECO:0000256" key="2">
    <source>
        <dbReference type="SAM" id="Phobius"/>
    </source>
</evidence>
<name>A0A7I4Y483_HAECO</name>
<dbReference type="AlphaFoldDB" id="A0A7I4Y483"/>
<dbReference type="WBParaSite" id="HCON_00049490-00001">
    <property type="protein sequence ID" value="HCON_00049490-00001"/>
    <property type="gene ID" value="HCON_00049490"/>
</dbReference>
<feature type="transmembrane region" description="Helical" evidence="2">
    <location>
        <begin position="24"/>
        <end position="48"/>
    </location>
</feature>
<evidence type="ECO:0000256" key="1">
    <source>
        <dbReference type="SAM" id="MobiDB-lite"/>
    </source>
</evidence>
<evidence type="ECO:0000313" key="3">
    <source>
        <dbReference type="Proteomes" id="UP000025227"/>
    </source>
</evidence>
<evidence type="ECO:0000313" key="4">
    <source>
        <dbReference type="WBParaSite" id="HCON_00049490-00001"/>
    </source>
</evidence>
<keyword evidence="3" id="KW-1185">Reference proteome</keyword>
<protein>
    <submittedName>
        <fullName evidence="4">Uncharacterized protein</fullName>
    </submittedName>
</protein>